<organism evidence="1 2">
    <name type="scientific">Puccinia sorghi</name>
    <dbReference type="NCBI Taxonomy" id="27349"/>
    <lineage>
        <taxon>Eukaryota</taxon>
        <taxon>Fungi</taxon>
        <taxon>Dikarya</taxon>
        <taxon>Basidiomycota</taxon>
        <taxon>Pucciniomycotina</taxon>
        <taxon>Pucciniomycetes</taxon>
        <taxon>Pucciniales</taxon>
        <taxon>Pucciniaceae</taxon>
        <taxon>Puccinia</taxon>
    </lineage>
</organism>
<reference evidence="1 2" key="1">
    <citation type="submission" date="2015-08" db="EMBL/GenBank/DDBJ databases">
        <title>Next Generation Sequencing and Analysis of the Genome of Puccinia sorghi L Schw, the Causal Agent of Maize Common Rust.</title>
        <authorList>
            <person name="Rochi L."/>
            <person name="Burguener G."/>
            <person name="Darino M."/>
            <person name="Turjanski A."/>
            <person name="Kreff E."/>
            <person name="Dieguez M.J."/>
            <person name="Sacco F."/>
        </authorList>
    </citation>
    <scope>NUCLEOTIDE SEQUENCE [LARGE SCALE GENOMIC DNA]</scope>
    <source>
        <strain evidence="1 2">RO10H11247</strain>
    </source>
</reference>
<gene>
    <name evidence="1" type="ORF">VP01_248g6</name>
</gene>
<dbReference type="InterPro" id="IPR004344">
    <property type="entry name" value="TTL/TTLL_fam"/>
</dbReference>
<dbReference type="OrthoDB" id="202825at2759"/>
<dbReference type="VEuPathDB" id="FungiDB:VP01_248g6"/>
<proteinExistence type="predicted"/>
<dbReference type="STRING" id="27349.A0A0L6V5Z4"/>
<dbReference type="PANTHER" id="PTHR47551:SF1">
    <property type="entry name" value="TUBULIN--TYROSINE LIGASE PBY1-RELATED"/>
    <property type="match status" value="1"/>
</dbReference>
<evidence type="ECO:0000313" key="2">
    <source>
        <dbReference type="Proteomes" id="UP000037035"/>
    </source>
</evidence>
<sequence>MAEERLSEEEPMHPFRARHITVRYPRSTTSQYTLDCLLPEIQEELPGWTVLASSGSSSPSSDAALDDDSDQQQQLGAVQWCDYDLINWDFLKLFPRETLVNAYPIRKALIRKNYLVQTAERYGAKHGEPLSGWERLGMPRAFAFTLGFADELDELWADELWDLAQLMAVHPQKLWILKPALADKAQGIRIFRDSEQLAHIFSSFENFHDAPEQHHILHQTWVPASQMRHWIIQVSSSLPQYPPA</sequence>
<dbReference type="Proteomes" id="UP000037035">
    <property type="component" value="Unassembled WGS sequence"/>
</dbReference>
<dbReference type="EMBL" id="LAVV01007380">
    <property type="protein sequence ID" value="KNZ56134.1"/>
    <property type="molecule type" value="Genomic_DNA"/>
</dbReference>
<comment type="caution">
    <text evidence="1">The sequence shown here is derived from an EMBL/GenBank/DDBJ whole genome shotgun (WGS) entry which is preliminary data.</text>
</comment>
<evidence type="ECO:0000313" key="1">
    <source>
        <dbReference type="EMBL" id="KNZ56134.1"/>
    </source>
</evidence>
<dbReference type="InterPro" id="IPR027746">
    <property type="entry name" value="TTL"/>
</dbReference>
<protein>
    <submittedName>
        <fullName evidence="1">Uncharacterized protein</fullName>
    </submittedName>
</protein>
<dbReference type="PANTHER" id="PTHR47551">
    <property type="entry name" value="TUBULIN--TYROSINE LIGASE PBY1-RELATED"/>
    <property type="match status" value="1"/>
</dbReference>
<dbReference type="AlphaFoldDB" id="A0A0L6V5Z4"/>
<dbReference type="GO" id="GO:0000932">
    <property type="term" value="C:P-body"/>
    <property type="evidence" value="ECO:0007669"/>
    <property type="project" value="TreeGrafter"/>
</dbReference>
<dbReference type="Pfam" id="PF03133">
    <property type="entry name" value="TTL"/>
    <property type="match status" value="1"/>
</dbReference>
<name>A0A0L6V5Z4_9BASI</name>
<accession>A0A0L6V5Z4</accession>
<keyword evidence="2" id="KW-1185">Reference proteome</keyword>